<proteinExistence type="inferred from homology"/>
<comment type="subcellular location">
    <subcellularLocation>
        <location evidence="6">Cell membrane</location>
        <topology evidence="6">Peripheral membrane protein</topology>
    </subcellularLocation>
</comment>
<evidence type="ECO:0000256" key="3">
    <source>
        <dbReference type="ARBA" id="ARBA00022723"/>
    </source>
</evidence>
<organism evidence="7 8">
    <name type="scientific">Novosphingobium indicum</name>
    <dbReference type="NCBI Taxonomy" id="462949"/>
    <lineage>
        <taxon>Bacteria</taxon>
        <taxon>Pseudomonadati</taxon>
        <taxon>Pseudomonadota</taxon>
        <taxon>Alphaproteobacteria</taxon>
        <taxon>Sphingomonadales</taxon>
        <taxon>Sphingomonadaceae</taxon>
        <taxon>Novosphingobium</taxon>
    </lineage>
</organism>
<feature type="binding site" evidence="6">
    <location>
        <position position="363"/>
    </location>
    <ligand>
        <name>Zn(2+)</name>
        <dbReference type="ChEBI" id="CHEBI:29105"/>
    </ligand>
</feature>
<comment type="caution">
    <text evidence="7">The sequence shown here is derived from an EMBL/GenBank/DDBJ whole genome shotgun (WGS) entry which is preliminary data.</text>
</comment>
<keyword evidence="2 6" id="KW-1003">Cell membrane</keyword>
<dbReference type="RefSeq" id="WP_188820099.1">
    <property type="nucleotide sequence ID" value="NZ_BMLK01000011.1"/>
</dbReference>
<dbReference type="PANTHER" id="PTHR38344">
    <property type="entry name" value="UPF0753 PROTEIN AQ_863"/>
    <property type="match status" value="1"/>
</dbReference>
<evidence type="ECO:0000256" key="1">
    <source>
        <dbReference type="ARBA" id="ARBA00022448"/>
    </source>
</evidence>
<comment type="subunit">
    <text evidence="6">Forms a complex with DabB.</text>
</comment>
<comment type="cofactor">
    <cofactor evidence="6">
        <name>Zn(2+)</name>
        <dbReference type="ChEBI" id="CHEBI:29105"/>
    </cofactor>
</comment>
<feature type="binding site" evidence="6">
    <location>
        <position position="552"/>
    </location>
    <ligand>
        <name>Zn(2+)</name>
        <dbReference type="ChEBI" id="CHEBI:29105"/>
    </ligand>
</feature>
<evidence type="ECO:0000256" key="4">
    <source>
        <dbReference type="ARBA" id="ARBA00022833"/>
    </source>
</evidence>
<evidence type="ECO:0000256" key="6">
    <source>
        <dbReference type="HAMAP-Rule" id="MF_01871"/>
    </source>
</evidence>
<keyword evidence="4 6" id="KW-0862">Zinc</keyword>
<evidence type="ECO:0000313" key="8">
    <source>
        <dbReference type="Proteomes" id="UP000605099"/>
    </source>
</evidence>
<keyword evidence="5 6" id="KW-0472">Membrane</keyword>
<feature type="binding site" evidence="6">
    <location>
        <position position="365"/>
    </location>
    <ligand>
        <name>Zn(2+)</name>
        <dbReference type="ChEBI" id="CHEBI:29105"/>
    </ligand>
</feature>
<dbReference type="Proteomes" id="UP000605099">
    <property type="component" value="Unassembled WGS sequence"/>
</dbReference>
<keyword evidence="8" id="KW-1185">Reference proteome</keyword>
<protein>
    <recommendedName>
        <fullName evidence="6">Probable inorganic carbon transporter subunit DabA</fullName>
    </recommendedName>
</protein>
<accession>A0ABQ2JS64</accession>
<dbReference type="InterPro" id="IPR018752">
    <property type="entry name" value="DabA"/>
</dbReference>
<dbReference type="Pfam" id="PF10070">
    <property type="entry name" value="DabA"/>
    <property type="match status" value="1"/>
</dbReference>
<keyword evidence="1 6" id="KW-0813">Transport</keyword>
<gene>
    <name evidence="6" type="primary">dabA</name>
    <name evidence="7" type="ORF">GCM10011349_25840</name>
</gene>
<evidence type="ECO:0000256" key="5">
    <source>
        <dbReference type="ARBA" id="ARBA00023136"/>
    </source>
</evidence>
<comment type="function">
    <text evidence="6">Part of an energy-coupled inorganic carbon pump.</text>
</comment>
<sequence>MNFPATIAPNAANDTLEDIVELVEIAKQTVPPLWPLESPIAINPLAGFEDLPFGEAVGQASHIFNAPLKGAIRHWRKLAKEGKVDTTVLAQVAIERLGGPDTAFREVTQGIHALDLLSARLLEVKDFGPSQSIRSLGPAEQFVAKWCGAFFDRGLAAHPMPWRAKGLYRAVLALCAHDRQFEALAGGRSQAQAILATMPDDPYAAIRDALFEREGGHPEHLAWLRHMIARLPGWAGHLRWRSERADPEIPQDAPASIADLLALWALMARCGHADIRKTARDHDPRPAIPRHFGLPDRTFEHLGGQQRAMADFILGMSDVDLVLMFMEAAEREYAGKIASSLRKSIRHTATTETQRADAQLVFCIDVRSEPMRRAIEAAGNYKTIGYAGFFGLPIALRSPIDARKRRQLPVLLEPQHEVVHQDETCDPQLVNRVRQGLAIRQVAGTAKQGFASSFTMAEATGPLAGLMLAMRSLAPQLAEKVSAPHPDVLHAALPLCTSRGEDSDLPLHKKLDYALGLFQLTGLQAQHLAPLVLLAGHGATTVNNAFAGALDCGACGGRAGGPNARLLAHILNEDAVRRHLANKGHVIPEDTWFVAAQHDTTTDVVEIFDEHLLPVAHSGPIAALKLDLEKAASANRDQRAARLGRTAADLVSGAYHWGEVRPEWGLAGNAAFLIADRAVSKEVDLEGRAFLHSYDWQQDDDGSALAAIMTAPMIVAQWISCQYLFSTLNNTRYGAGDKSTHNVIGGVGVVQGNGGDLCVGLPYQSLFRDDGTPYHVPQRLLVVVHAPVERVDRIVVETPLLTRLFGNGWLKLVVIDPKDNTADRWLSGETITHFNAAPGGWAPNHYAI</sequence>
<keyword evidence="3 6" id="KW-0479">Metal-binding</keyword>
<dbReference type="HAMAP" id="MF_01871">
    <property type="entry name" value="DabA"/>
    <property type="match status" value="1"/>
</dbReference>
<reference evidence="8" key="1">
    <citation type="journal article" date="2019" name="Int. J. Syst. Evol. Microbiol.">
        <title>The Global Catalogue of Microorganisms (GCM) 10K type strain sequencing project: providing services to taxonomists for standard genome sequencing and annotation.</title>
        <authorList>
            <consortium name="The Broad Institute Genomics Platform"/>
            <consortium name="The Broad Institute Genome Sequencing Center for Infectious Disease"/>
            <person name="Wu L."/>
            <person name="Ma J."/>
        </authorList>
    </citation>
    <scope>NUCLEOTIDE SEQUENCE [LARGE SCALE GENOMIC DNA]</scope>
    <source>
        <strain evidence="8">CGMCC 1.6784</strain>
    </source>
</reference>
<evidence type="ECO:0000256" key="2">
    <source>
        <dbReference type="ARBA" id="ARBA00022475"/>
    </source>
</evidence>
<evidence type="ECO:0000313" key="7">
    <source>
        <dbReference type="EMBL" id="GGN52367.1"/>
    </source>
</evidence>
<dbReference type="PANTHER" id="PTHR38344:SF1">
    <property type="entry name" value="INORGANIC CARBON TRANSPORTER SUBUNIT DABA-RELATED"/>
    <property type="match status" value="1"/>
</dbReference>
<feature type="binding site" evidence="6">
    <location>
        <position position="537"/>
    </location>
    <ligand>
        <name>Zn(2+)</name>
        <dbReference type="ChEBI" id="CHEBI:29105"/>
    </ligand>
</feature>
<comment type="similarity">
    <text evidence="6">Belongs to the inorganic carbon transporter (TC 9.A.2) DabA family.</text>
</comment>
<dbReference type="EMBL" id="BMLK01000011">
    <property type="protein sequence ID" value="GGN52367.1"/>
    <property type="molecule type" value="Genomic_DNA"/>
</dbReference>
<name>A0ABQ2JS64_9SPHN</name>